<dbReference type="eggNOG" id="COG2301">
    <property type="taxonomic scope" value="Bacteria"/>
</dbReference>
<dbReference type="InterPro" id="IPR011206">
    <property type="entry name" value="Citrate_lyase_beta/mcl1/mcl2"/>
</dbReference>
<feature type="domain" description="HpcH/HpaI aldolase/citrate lyase" evidence="6">
    <location>
        <begin position="10"/>
        <end position="227"/>
    </location>
</feature>
<comment type="caution">
    <text evidence="7">The sequence shown here is derived from an EMBL/GenBank/DDBJ whole genome shotgun (WGS) entry which is preliminary data.</text>
</comment>
<name>V8QWC8_9BURK</name>
<evidence type="ECO:0000256" key="4">
    <source>
        <dbReference type="PIRSR" id="PIRSR015582-1"/>
    </source>
</evidence>
<dbReference type="Gene3D" id="3.20.20.60">
    <property type="entry name" value="Phosphoenolpyruvate-binding domains"/>
    <property type="match status" value="1"/>
</dbReference>
<dbReference type="PATRIC" id="fig|1424334.3.peg.364"/>
<dbReference type="GO" id="GO:0000287">
    <property type="term" value="F:magnesium ion binding"/>
    <property type="evidence" value="ECO:0007669"/>
    <property type="project" value="TreeGrafter"/>
</dbReference>
<dbReference type="AlphaFoldDB" id="V8QWC8"/>
<dbReference type="PIRSF" id="PIRSF015582">
    <property type="entry name" value="Cit_lyase_B"/>
    <property type="match status" value="1"/>
</dbReference>
<dbReference type="GO" id="GO:0006107">
    <property type="term" value="P:oxaloacetate metabolic process"/>
    <property type="evidence" value="ECO:0007669"/>
    <property type="project" value="TreeGrafter"/>
</dbReference>
<dbReference type="InterPro" id="IPR005000">
    <property type="entry name" value="Aldolase/citrate-lyase_domain"/>
</dbReference>
<proteinExistence type="predicted"/>
<feature type="binding site" evidence="4">
    <location>
        <position position="130"/>
    </location>
    <ligand>
        <name>substrate</name>
    </ligand>
</feature>
<evidence type="ECO:0000256" key="5">
    <source>
        <dbReference type="PIRSR" id="PIRSR015582-2"/>
    </source>
</evidence>
<reference evidence="7 8" key="1">
    <citation type="journal article" date="2014" name="Genome Announc.">
        <title>Draft Genome Sequence of Advenella kashmirensis Strain W13003, a Polycyclic Aromatic Hydrocarbon-Degrading Bacterium.</title>
        <authorList>
            <person name="Wang X."/>
            <person name="Jin D."/>
            <person name="Zhou L."/>
            <person name="Wu L."/>
            <person name="An W."/>
            <person name="Zhao L."/>
        </authorList>
    </citation>
    <scope>NUCLEOTIDE SEQUENCE [LARGE SCALE GENOMIC DNA]</scope>
    <source>
        <strain evidence="7 8">W13003</strain>
    </source>
</reference>
<dbReference type="SUPFAM" id="SSF51621">
    <property type="entry name" value="Phosphoenolpyruvate/pyruvate domain"/>
    <property type="match status" value="1"/>
</dbReference>
<gene>
    <name evidence="7" type="ORF">W822_01850</name>
</gene>
<keyword evidence="8" id="KW-1185">Reference proteome</keyword>
<keyword evidence="7" id="KW-0547">Nucleotide-binding</keyword>
<evidence type="ECO:0000313" key="7">
    <source>
        <dbReference type="EMBL" id="ETF03957.1"/>
    </source>
</evidence>
<dbReference type="PANTHER" id="PTHR32308">
    <property type="entry name" value="LYASE BETA SUBUNIT, PUTATIVE (AFU_ORTHOLOGUE AFUA_4G13030)-RELATED"/>
    <property type="match status" value="1"/>
</dbReference>
<dbReference type="PANTHER" id="PTHR32308:SF0">
    <property type="entry name" value="HPCH_HPAI ALDOLASE_CITRATE LYASE DOMAIN-CONTAINING PROTEIN"/>
    <property type="match status" value="1"/>
</dbReference>
<keyword evidence="2 5" id="KW-0479">Metal-binding</keyword>
<dbReference type="GO" id="GO:0005524">
    <property type="term" value="F:ATP binding"/>
    <property type="evidence" value="ECO:0007669"/>
    <property type="project" value="UniProtKB-KW"/>
</dbReference>
<dbReference type="HOGENOM" id="CLU_044864_0_1_4"/>
<evidence type="ECO:0000313" key="8">
    <source>
        <dbReference type="Proteomes" id="UP000018733"/>
    </source>
</evidence>
<dbReference type="InterPro" id="IPR040442">
    <property type="entry name" value="Pyrv_kinase-like_dom_sf"/>
</dbReference>
<organism evidence="7 8">
    <name type="scientific">Advenella kashmirensis W13003</name>
    <dbReference type="NCBI Taxonomy" id="1424334"/>
    <lineage>
        <taxon>Bacteria</taxon>
        <taxon>Pseudomonadati</taxon>
        <taxon>Pseudomonadota</taxon>
        <taxon>Betaproteobacteria</taxon>
        <taxon>Burkholderiales</taxon>
        <taxon>Alcaligenaceae</taxon>
    </lineage>
</organism>
<dbReference type="STRING" id="1424334.W822_01850"/>
<keyword evidence="7" id="KW-0067">ATP-binding</keyword>
<comment type="cofactor">
    <cofactor evidence="1">
        <name>Mg(2+)</name>
        <dbReference type="ChEBI" id="CHEBI:18420"/>
    </cofactor>
</comment>
<keyword evidence="3 5" id="KW-0460">Magnesium</keyword>
<dbReference type="GO" id="GO:0003824">
    <property type="term" value="F:catalytic activity"/>
    <property type="evidence" value="ECO:0007669"/>
    <property type="project" value="InterPro"/>
</dbReference>
<dbReference type="EMBL" id="AYXT01000001">
    <property type="protein sequence ID" value="ETF03957.1"/>
    <property type="molecule type" value="Genomic_DNA"/>
</dbReference>
<evidence type="ECO:0000256" key="2">
    <source>
        <dbReference type="ARBA" id="ARBA00022723"/>
    </source>
</evidence>
<protein>
    <submittedName>
        <fullName evidence="7">ATP-binding protein</fullName>
    </submittedName>
</protein>
<feature type="binding site" evidence="5">
    <location>
        <position position="159"/>
    </location>
    <ligand>
        <name>Mg(2+)</name>
        <dbReference type="ChEBI" id="CHEBI:18420"/>
    </ligand>
</feature>
<evidence type="ECO:0000259" key="6">
    <source>
        <dbReference type="Pfam" id="PF03328"/>
    </source>
</evidence>
<dbReference type="Proteomes" id="UP000018733">
    <property type="component" value="Unassembled WGS sequence"/>
</dbReference>
<evidence type="ECO:0000256" key="1">
    <source>
        <dbReference type="ARBA" id="ARBA00001946"/>
    </source>
</evidence>
<accession>V8QWC8</accession>
<dbReference type="InterPro" id="IPR015813">
    <property type="entry name" value="Pyrv/PenolPyrv_kinase-like_dom"/>
</dbReference>
<feature type="binding site" evidence="4">
    <location>
        <position position="73"/>
    </location>
    <ligand>
        <name>substrate</name>
    </ligand>
</feature>
<dbReference type="Pfam" id="PF03328">
    <property type="entry name" value="HpcH_HpaI"/>
    <property type="match status" value="1"/>
</dbReference>
<sequence>MEIEMNQRLRSVLYVPALNEKAMRKSATLDVDAVIFDLEDSVFPEQKAQARLRLAEFLAKEREQFHSKYLAIRINAQDTDFWKDDLSTVNQMKPDAVVLPKVVSPKVIFDTTAALRTSNGILPKIWCMVENPLGILRLEDTVENGIKAGLECLILGTNDLVKDSDLDPGKDRCNLLPWFSHVMLVAKSFGVAVIDGVLNDINNTETLRAESEMAKALGMSGKTIIHPSQVDVVNQCFDPSPEQVSWWRKIVEAYNRPEHASSGVINLEGTMVERLHLEIAQRRLQEYDRT</sequence>
<feature type="binding site" evidence="5">
    <location>
        <position position="130"/>
    </location>
    <ligand>
        <name>Mg(2+)</name>
        <dbReference type="ChEBI" id="CHEBI:18420"/>
    </ligand>
</feature>
<evidence type="ECO:0000256" key="3">
    <source>
        <dbReference type="ARBA" id="ARBA00022842"/>
    </source>
</evidence>